<dbReference type="Proteomes" id="UP000295382">
    <property type="component" value="Unassembled WGS sequence"/>
</dbReference>
<evidence type="ECO:0000313" key="1">
    <source>
        <dbReference type="EMBL" id="TCS36832.1"/>
    </source>
</evidence>
<dbReference type="EMBL" id="SLZQ01000005">
    <property type="protein sequence ID" value="TCS36832.1"/>
    <property type="molecule type" value="Genomic_DNA"/>
</dbReference>
<organism evidence="1 2">
    <name type="scientific">Paucimonas lemoignei</name>
    <name type="common">Pseudomonas lemoignei</name>
    <dbReference type="NCBI Taxonomy" id="29443"/>
    <lineage>
        <taxon>Bacteria</taxon>
        <taxon>Pseudomonadati</taxon>
        <taxon>Pseudomonadota</taxon>
        <taxon>Betaproteobacteria</taxon>
        <taxon>Burkholderiales</taxon>
        <taxon>Burkholderiaceae</taxon>
        <taxon>Paucimonas</taxon>
    </lineage>
</organism>
<protein>
    <submittedName>
        <fullName evidence="1">Uncharacterized protein DUF3703</fullName>
    </submittedName>
</protein>
<comment type="caution">
    <text evidence="1">The sequence shown here is derived from an EMBL/GenBank/DDBJ whole genome shotgun (WGS) entry which is preliminary data.</text>
</comment>
<dbReference type="OrthoDB" id="330101at2"/>
<proteinExistence type="predicted"/>
<dbReference type="InterPro" id="IPR022172">
    <property type="entry name" value="DUF3703"/>
</dbReference>
<reference evidence="1 2" key="1">
    <citation type="submission" date="2019-03" db="EMBL/GenBank/DDBJ databases">
        <title>Genomic Encyclopedia of Type Strains, Phase IV (KMG-IV): sequencing the most valuable type-strain genomes for metagenomic binning, comparative biology and taxonomic classification.</title>
        <authorList>
            <person name="Goeker M."/>
        </authorList>
    </citation>
    <scope>NUCLEOTIDE SEQUENCE [LARGE SCALE GENOMIC DNA]</scope>
    <source>
        <strain evidence="1 2">DSM 7445</strain>
    </source>
</reference>
<accession>A0A4R3HUP5</accession>
<keyword evidence="2" id="KW-1185">Reference proteome</keyword>
<name>A0A4R3HUP5_PAULE</name>
<dbReference type="AlphaFoldDB" id="A0A4R3HUP5"/>
<sequence length="118" mass="12757">MNEKLKLAFEAEMSAARRLVASGRLTQAFRHLERAHVLGQRHVVPHVRSHWAMLKVGMMRRSAGEVAGQAIRIIIGALGSAIGVVPVGNTGGTNISMFSRLPIENEAAQLLGMDCRSS</sequence>
<evidence type="ECO:0000313" key="2">
    <source>
        <dbReference type="Proteomes" id="UP000295382"/>
    </source>
</evidence>
<dbReference type="Pfam" id="PF12487">
    <property type="entry name" value="DUF3703"/>
    <property type="match status" value="1"/>
</dbReference>
<gene>
    <name evidence="1" type="ORF">EDC30_10551</name>
</gene>